<gene>
    <name evidence="7" type="ORF">V6N11_044960</name>
</gene>
<keyword evidence="2" id="KW-0808">Transferase</keyword>
<accession>A0ABR2PUF8</accession>
<dbReference type="InterPro" id="IPR029063">
    <property type="entry name" value="SAM-dependent_MTases_sf"/>
</dbReference>
<feature type="compositionally biased region" description="Polar residues" evidence="4">
    <location>
        <begin position="192"/>
        <end position="201"/>
    </location>
</feature>
<dbReference type="InterPro" id="IPR001077">
    <property type="entry name" value="COMT_C"/>
</dbReference>
<feature type="domain" description="O-methyltransferase dimerisation" evidence="6">
    <location>
        <begin position="379"/>
        <end position="469"/>
    </location>
</feature>
<feature type="compositionally biased region" description="Low complexity" evidence="4">
    <location>
        <begin position="51"/>
        <end position="68"/>
    </location>
</feature>
<evidence type="ECO:0000259" key="5">
    <source>
        <dbReference type="Pfam" id="PF00891"/>
    </source>
</evidence>
<dbReference type="Pfam" id="PF08100">
    <property type="entry name" value="Dimerisation"/>
    <property type="match status" value="1"/>
</dbReference>
<evidence type="ECO:0000256" key="1">
    <source>
        <dbReference type="ARBA" id="ARBA00022603"/>
    </source>
</evidence>
<dbReference type="InterPro" id="IPR036390">
    <property type="entry name" value="WH_DNA-bd_sf"/>
</dbReference>
<keyword evidence="3" id="KW-0949">S-adenosyl-L-methionine</keyword>
<dbReference type="InterPro" id="IPR016461">
    <property type="entry name" value="COMT-like"/>
</dbReference>
<dbReference type="Pfam" id="PF00891">
    <property type="entry name" value="Methyltransf_2"/>
    <property type="match status" value="1"/>
</dbReference>
<name>A0ABR2PUF8_9ROSI</name>
<organism evidence="7 8">
    <name type="scientific">Hibiscus sabdariffa</name>
    <name type="common">roselle</name>
    <dbReference type="NCBI Taxonomy" id="183260"/>
    <lineage>
        <taxon>Eukaryota</taxon>
        <taxon>Viridiplantae</taxon>
        <taxon>Streptophyta</taxon>
        <taxon>Embryophyta</taxon>
        <taxon>Tracheophyta</taxon>
        <taxon>Spermatophyta</taxon>
        <taxon>Magnoliopsida</taxon>
        <taxon>eudicotyledons</taxon>
        <taxon>Gunneridae</taxon>
        <taxon>Pentapetalae</taxon>
        <taxon>rosids</taxon>
        <taxon>malvids</taxon>
        <taxon>Malvales</taxon>
        <taxon>Malvaceae</taxon>
        <taxon>Malvoideae</taxon>
        <taxon>Hibiscus</taxon>
    </lineage>
</organism>
<dbReference type="PANTHER" id="PTHR11746">
    <property type="entry name" value="O-METHYLTRANSFERASE"/>
    <property type="match status" value="1"/>
</dbReference>
<evidence type="ECO:0000256" key="3">
    <source>
        <dbReference type="ARBA" id="ARBA00022691"/>
    </source>
</evidence>
<protein>
    <submittedName>
        <fullName evidence="7">Uncharacterized protein</fullName>
    </submittedName>
</protein>
<evidence type="ECO:0000256" key="2">
    <source>
        <dbReference type="ARBA" id="ARBA00022679"/>
    </source>
</evidence>
<dbReference type="SUPFAM" id="SSF53335">
    <property type="entry name" value="S-adenosyl-L-methionine-dependent methyltransferases"/>
    <property type="match status" value="1"/>
</dbReference>
<dbReference type="InterPro" id="IPR036388">
    <property type="entry name" value="WH-like_DNA-bd_sf"/>
</dbReference>
<evidence type="ECO:0000256" key="4">
    <source>
        <dbReference type="SAM" id="MobiDB-lite"/>
    </source>
</evidence>
<feature type="domain" description="O-methyltransferase C-terminal" evidence="5">
    <location>
        <begin position="502"/>
        <end position="670"/>
    </location>
</feature>
<proteinExistence type="predicted"/>
<dbReference type="Gene3D" id="3.40.50.150">
    <property type="entry name" value="Vaccinia Virus protein VP39"/>
    <property type="match status" value="1"/>
</dbReference>
<evidence type="ECO:0000259" key="6">
    <source>
        <dbReference type="Pfam" id="PF08100"/>
    </source>
</evidence>
<feature type="region of interest" description="Disordered" evidence="4">
    <location>
        <begin position="44"/>
        <end position="69"/>
    </location>
</feature>
<dbReference type="Gene3D" id="1.10.10.10">
    <property type="entry name" value="Winged helix-like DNA-binding domain superfamily/Winged helix DNA-binding domain"/>
    <property type="match status" value="1"/>
</dbReference>
<dbReference type="PROSITE" id="PS51683">
    <property type="entry name" value="SAM_OMT_II"/>
    <property type="match status" value="1"/>
</dbReference>
<feature type="compositionally biased region" description="Polar residues" evidence="4">
    <location>
        <begin position="246"/>
        <end position="266"/>
    </location>
</feature>
<keyword evidence="8" id="KW-1185">Reference proteome</keyword>
<evidence type="ECO:0000313" key="7">
    <source>
        <dbReference type="EMBL" id="KAK8992068.1"/>
    </source>
</evidence>
<keyword evidence="1" id="KW-0489">Methyltransferase</keyword>
<sequence>MLISTRLREKLTKVIELEVGRESFLINIVELGLQITSLKIEKEKTHQKLPSSPEDSSSGTSSSISSMSNGKVTCSKEVEVSLDCCMGNTFKVGVTLNDVNERRLVGEDTILGSCQLVQKVSKEMSHSWPEREKETVENLNKVDQSRLEGTTSGSESDQQDDLLVEKVNQTSQPRDIVQKDVEEEGLVGQKENLGTSKSASVPTVHDSIADQDPAAVRSSEVPLAQSDEQGSSDVRDREVDNEQVVESDSQAYASSPNLVCASTSNHSDMEATSAHSEHETSDASLEDNVAGESPLQHQHEQPSQEVAQDVDIEPRKKASSAANTHAMITRQVAVLVLQGNRAICSFVHHGGDVGPNRNTLAKMDKIDVNELLEAQAHVWNHIFSFINSMSLKCAVDLGIPNIIQNHGKPITVTELVAALPTLNPTKACNIYRLMRILVHSSFFARQKLSHAVQEDGYVLTNASCLLLKDNPLSITPFLKVMLDPILTKAWDFLGTCDAQLASIILIDKYKGSFEELDSLVDVGGGTGTVGKAIAHAFPHLNCTVLDLPHVVAGLQDSGNLKYVGGDMFEDVPVADAVLLKSILHDWNDDECLKILKQCKEAISKQHKGVIIKKKVIIIDMVVMDNEKVNEENSKSLETQLFLDMLMMVVLTGRERREEEWAKLFCEAGFSDYKIIPILGLRSLIECVFEVLLVCISLLGRSSGICMFGVLAMTTSSSLPVK</sequence>
<comment type="caution">
    <text evidence="7">The sequence shown here is derived from an EMBL/GenBank/DDBJ whole genome shotgun (WGS) entry which is preliminary data.</text>
</comment>
<dbReference type="SUPFAM" id="SSF46785">
    <property type="entry name" value="Winged helix' DNA-binding domain"/>
    <property type="match status" value="1"/>
</dbReference>
<dbReference type="InterPro" id="IPR012967">
    <property type="entry name" value="COMT_dimerisation"/>
</dbReference>
<evidence type="ECO:0000313" key="8">
    <source>
        <dbReference type="Proteomes" id="UP001396334"/>
    </source>
</evidence>
<feature type="compositionally biased region" description="Basic and acidic residues" evidence="4">
    <location>
        <begin position="125"/>
        <end position="136"/>
    </location>
</feature>
<feature type="compositionally biased region" description="Polar residues" evidence="4">
    <location>
        <begin position="137"/>
        <end position="156"/>
    </location>
</feature>
<reference evidence="7 8" key="1">
    <citation type="journal article" date="2024" name="G3 (Bethesda)">
        <title>Genome assembly of Hibiscus sabdariffa L. provides insights into metabolisms of medicinal natural products.</title>
        <authorList>
            <person name="Kim T."/>
        </authorList>
    </citation>
    <scope>NUCLEOTIDE SEQUENCE [LARGE SCALE GENOMIC DNA]</scope>
    <source>
        <strain evidence="7">TK-2024</strain>
        <tissue evidence="7">Old leaves</tissue>
    </source>
</reference>
<dbReference type="EMBL" id="JBBPBN010000051">
    <property type="protein sequence ID" value="KAK8992068.1"/>
    <property type="molecule type" value="Genomic_DNA"/>
</dbReference>
<feature type="region of interest" description="Disordered" evidence="4">
    <location>
        <begin position="125"/>
        <end position="324"/>
    </location>
</feature>
<dbReference type="Proteomes" id="UP001396334">
    <property type="component" value="Unassembled WGS sequence"/>
</dbReference>